<evidence type="ECO:0000256" key="7">
    <source>
        <dbReference type="ARBA" id="ARBA00022840"/>
    </source>
</evidence>
<dbReference type="CDD" id="cd03257">
    <property type="entry name" value="ABC_NikE_OppD_transporters"/>
    <property type="match status" value="1"/>
</dbReference>
<dbReference type="GO" id="GO:0005524">
    <property type="term" value="F:ATP binding"/>
    <property type="evidence" value="ECO:0007669"/>
    <property type="project" value="UniProtKB-KW"/>
</dbReference>
<dbReference type="SUPFAM" id="SSF52540">
    <property type="entry name" value="P-loop containing nucleoside triphosphate hydrolases"/>
    <property type="match status" value="1"/>
</dbReference>
<dbReference type="SMART" id="SM00382">
    <property type="entry name" value="AAA"/>
    <property type="match status" value="1"/>
</dbReference>
<dbReference type="PANTHER" id="PTHR43297">
    <property type="entry name" value="OLIGOPEPTIDE TRANSPORT ATP-BINDING PROTEIN APPD"/>
    <property type="match status" value="1"/>
</dbReference>
<evidence type="ECO:0000256" key="2">
    <source>
        <dbReference type="ARBA" id="ARBA00005417"/>
    </source>
</evidence>
<keyword evidence="12" id="KW-1185">Reference proteome</keyword>
<proteinExistence type="inferred from homology"/>
<dbReference type="Pfam" id="PF00005">
    <property type="entry name" value="ABC_tran"/>
    <property type="match status" value="1"/>
</dbReference>
<gene>
    <name evidence="11" type="ORF">CEV31_3123</name>
</gene>
<keyword evidence="6" id="KW-0547">Nucleotide-binding</keyword>
<dbReference type="EMBL" id="NNRJ01000051">
    <property type="protein sequence ID" value="OYR14969.1"/>
    <property type="molecule type" value="Genomic_DNA"/>
</dbReference>
<comment type="similarity">
    <text evidence="2">Belongs to the ABC transporter superfamily.</text>
</comment>
<evidence type="ECO:0000256" key="6">
    <source>
        <dbReference type="ARBA" id="ARBA00022741"/>
    </source>
</evidence>
<dbReference type="InterPro" id="IPR003593">
    <property type="entry name" value="AAA+_ATPase"/>
</dbReference>
<evidence type="ECO:0000256" key="3">
    <source>
        <dbReference type="ARBA" id="ARBA00022448"/>
    </source>
</evidence>
<dbReference type="GO" id="GO:0016887">
    <property type="term" value="F:ATP hydrolysis activity"/>
    <property type="evidence" value="ECO:0007669"/>
    <property type="project" value="InterPro"/>
</dbReference>
<name>A0A256FJH0_9HYPH</name>
<evidence type="ECO:0000256" key="4">
    <source>
        <dbReference type="ARBA" id="ARBA00022475"/>
    </source>
</evidence>
<dbReference type="Gene3D" id="3.40.50.300">
    <property type="entry name" value="P-loop containing nucleotide triphosphate hydrolases"/>
    <property type="match status" value="1"/>
</dbReference>
<evidence type="ECO:0000313" key="11">
    <source>
        <dbReference type="EMBL" id="OYR14969.1"/>
    </source>
</evidence>
<dbReference type="InterPro" id="IPR003439">
    <property type="entry name" value="ABC_transporter-like_ATP-bd"/>
</dbReference>
<dbReference type="InterPro" id="IPR050388">
    <property type="entry name" value="ABC_Ni/Peptide_Import"/>
</dbReference>
<dbReference type="AlphaFoldDB" id="A0A256FJH0"/>
<dbReference type="PANTHER" id="PTHR43297:SF14">
    <property type="entry name" value="ATPASE AAA-TYPE CORE DOMAIN-CONTAINING PROTEIN"/>
    <property type="match status" value="1"/>
</dbReference>
<protein>
    <submittedName>
        <fullName evidence="11">ABC transporter family protein</fullName>
    </submittedName>
</protein>
<dbReference type="PROSITE" id="PS00211">
    <property type="entry name" value="ABC_TRANSPORTER_1"/>
    <property type="match status" value="1"/>
</dbReference>
<organism evidence="11 12">
    <name type="scientific">Brucella thiophenivorans</name>
    <dbReference type="NCBI Taxonomy" id="571255"/>
    <lineage>
        <taxon>Bacteria</taxon>
        <taxon>Pseudomonadati</taxon>
        <taxon>Pseudomonadota</taxon>
        <taxon>Alphaproteobacteria</taxon>
        <taxon>Hyphomicrobiales</taxon>
        <taxon>Brucellaceae</taxon>
        <taxon>Brucella/Ochrobactrum group</taxon>
        <taxon>Brucella</taxon>
    </lineage>
</organism>
<keyword evidence="3" id="KW-0813">Transport</keyword>
<keyword evidence="9" id="KW-0472">Membrane</keyword>
<keyword evidence="5" id="KW-0997">Cell inner membrane</keyword>
<evidence type="ECO:0000259" key="10">
    <source>
        <dbReference type="PROSITE" id="PS50893"/>
    </source>
</evidence>
<dbReference type="InterPro" id="IPR017871">
    <property type="entry name" value="ABC_transporter-like_CS"/>
</dbReference>
<evidence type="ECO:0000256" key="1">
    <source>
        <dbReference type="ARBA" id="ARBA00004417"/>
    </source>
</evidence>
<comment type="subcellular location">
    <subcellularLocation>
        <location evidence="1">Cell inner membrane</location>
        <topology evidence="1">Peripheral membrane protein</topology>
    </subcellularLocation>
</comment>
<dbReference type="Proteomes" id="UP000215590">
    <property type="component" value="Unassembled WGS sequence"/>
</dbReference>
<keyword evidence="7" id="KW-0067">ATP-binding</keyword>
<comment type="caution">
    <text evidence="11">The sequence shown here is derived from an EMBL/GenBank/DDBJ whole genome shotgun (WGS) entry which is preliminary data.</text>
</comment>
<evidence type="ECO:0000313" key="12">
    <source>
        <dbReference type="Proteomes" id="UP000215590"/>
    </source>
</evidence>
<keyword evidence="4" id="KW-1003">Cell membrane</keyword>
<accession>A0A256FJH0</accession>
<sequence>MRLENLSVHYGREMALQNIDLNIKAGEIIAIIGESGSGKSTLALTLADLLPPNARVSGNINWAQGQPKPGRDIGFVFQDPVSSFDPLMGVGGQLIETIRAHEKLDYKAAKDKAIKLLQRVHVPVPEVSFSRYSHQFSGGQKQRIAIALAIAAGPYLLIADEPTSALDTIVQKEIVTLLRELVRADGMTLIFITHDIALASSLADRIAVFHYGRIIESGAAQAIIANPQSEYTKALIAALPVMEPDHG</sequence>
<dbReference type="InterPro" id="IPR027417">
    <property type="entry name" value="P-loop_NTPase"/>
</dbReference>
<evidence type="ECO:0000256" key="9">
    <source>
        <dbReference type="ARBA" id="ARBA00023136"/>
    </source>
</evidence>
<reference evidence="11 12" key="1">
    <citation type="submission" date="2017-07" db="EMBL/GenBank/DDBJ databases">
        <title>Phylogenetic study on the rhizospheric bacterium Ochrobactrum sp. A44.</title>
        <authorList>
            <person name="Krzyzanowska D.M."/>
            <person name="Ossowicki A."/>
            <person name="Rajewska M."/>
            <person name="Maciag T."/>
            <person name="Kaczynski Z."/>
            <person name="Czerwicka M."/>
            <person name="Jafra S."/>
        </authorList>
    </citation>
    <scope>NUCLEOTIDE SEQUENCE [LARGE SCALE GENOMIC DNA]</scope>
    <source>
        <strain evidence="11 12">DSM 7216</strain>
    </source>
</reference>
<evidence type="ECO:0000256" key="8">
    <source>
        <dbReference type="ARBA" id="ARBA00022967"/>
    </source>
</evidence>
<dbReference type="PROSITE" id="PS50893">
    <property type="entry name" value="ABC_TRANSPORTER_2"/>
    <property type="match status" value="1"/>
</dbReference>
<dbReference type="GO" id="GO:0005886">
    <property type="term" value="C:plasma membrane"/>
    <property type="evidence" value="ECO:0007669"/>
    <property type="project" value="UniProtKB-SubCell"/>
</dbReference>
<evidence type="ECO:0000256" key="5">
    <source>
        <dbReference type="ARBA" id="ARBA00022519"/>
    </source>
</evidence>
<feature type="domain" description="ABC transporter" evidence="10">
    <location>
        <begin position="1"/>
        <end position="236"/>
    </location>
</feature>
<keyword evidence="8" id="KW-1278">Translocase</keyword>